<keyword evidence="3 7" id="KW-0812">Transmembrane</keyword>
<evidence type="ECO:0000256" key="4">
    <source>
        <dbReference type="ARBA" id="ARBA00022989"/>
    </source>
</evidence>
<comment type="subcellular location">
    <subcellularLocation>
        <location evidence="1">Cell membrane</location>
        <topology evidence="1">Multi-pass membrane protein</topology>
    </subcellularLocation>
</comment>
<name>A0A238ZA83_9ACTN</name>
<dbReference type="InterPro" id="IPR032689">
    <property type="entry name" value="TraG-D_C"/>
</dbReference>
<dbReference type="PANTHER" id="PTHR37937:SF1">
    <property type="entry name" value="CONJUGATIVE TRANSFER: DNA TRANSPORT"/>
    <property type="match status" value="1"/>
</dbReference>
<dbReference type="Proteomes" id="UP000198403">
    <property type="component" value="Unassembled WGS sequence"/>
</dbReference>
<gene>
    <name evidence="9" type="ORF">SAMN06272737_12622</name>
</gene>
<evidence type="ECO:0000256" key="1">
    <source>
        <dbReference type="ARBA" id="ARBA00004651"/>
    </source>
</evidence>
<keyword evidence="10" id="KW-1185">Reference proteome</keyword>
<sequence>MSAGRTRGDVGPASWEIPVAAVLGWLTAAALLLPAGRAVAALVTGGGWVWPDGSAALVSSVGGLLTGDRTAGLDAAQAAALPSPVAVYAVTAGVLALFLAGSGGAAWAGYRWLGQQSGMASSGQVAEVLGVVRLRRVAPVIRPDLRPTDRPLGVRPAPGDPHEVGWRLGRAAVPAAGDLWVPFDRTTGVYGPQGSGKTLDLLAPALLDAPGAALVTLTKADDLLLTLDTRAAGDRPVAVLDPFGAVPGLPELVWDPVAGCVDPMTAERRAKAFTAGTVTGAVTGGSTDSAARFYAFEAAKVLQAYLHAAALTGRTIEHVLEWAAHPQANTQPADILRAHRDAAPLWDGLLHGALHGDPRTAGNTATTVQQALALFFQADIRRRCTPGPGRPITEVAGLLASGGTLYLLGRDDPYASASPLLTALAEHVLDAALQLATGSRTGRLCPPLLACLDELPSTAPLPTLRTRMANDRALGVSYIYAAQTWRQLVLLYGEDEARALFGLTNVVIAFGGGKDGGFYRELSELIGRTRVRRTSYSYRGAGWSRSTHGEDTPVLRPEEIRLLPPGRALVLAENAPPVIARLTRCLTGRRGTALLAAQAAARDRVAAARDLHTGGGERTSRASEATADAARTMPASWELS</sequence>
<dbReference type="Gene3D" id="3.40.50.300">
    <property type="entry name" value="P-loop containing nucleotide triphosphate hydrolases"/>
    <property type="match status" value="1"/>
</dbReference>
<feature type="transmembrane region" description="Helical" evidence="7">
    <location>
        <begin position="85"/>
        <end position="110"/>
    </location>
</feature>
<dbReference type="EMBL" id="FZNO01000026">
    <property type="protein sequence ID" value="SNR79634.1"/>
    <property type="molecule type" value="Genomic_DNA"/>
</dbReference>
<evidence type="ECO:0000256" key="6">
    <source>
        <dbReference type="SAM" id="MobiDB-lite"/>
    </source>
</evidence>
<dbReference type="GO" id="GO:0005886">
    <property type="term" value="C:plasma membrane"/>
    <property type="evidence" value="ECO:0007669"/>
    <property type="project" value="UniProtKB-SubCell"/>
</dbReference>
<feature type="domain" description="TraD/TraG TraM recognition site" evidence="8">
    <location>
        <begin position="447"/>
        <end position="564"/>
    </location>
</feature>
<keyword evidence="4 7" id="KW-1133">Transmembrane helix</keyword>
<accession>A0A238ZA83</accession>
<feature type="region of interest" description="Disordered" evidence="6">
    <location>
        <begin position="610"/>
        <end position="640"/>
    </location>
</feature>
<evidence type="ECO:0000256" key="5">
    <source>
        <dbReference type="ARBA" id="ARBA00023136"/>
    </source>
</evidence>
<keyword evidence="5 7" id="KW-0472">Membrane</keyword>
<reference evidence="9 10" key="1">
    <citation type="submission" date="2017-06" db="EMBL/GenBank/DDBJ databases">
        <authorList>
            <person name="Kim H.J."/>
            <person name="Triplett B.A."/>
        </authorList>
    </citation>
    <scope>NUCLEOTIDE SEQUENCE [LARGE SCALE GENOMIC DNA]</scope>
    <source>
        <strain evidence="9 10">DSM 44272</strain>
    </source>
</reference>
<evidence type="ECO:0000313" key="10">
    <source>
        <dbReference type="Proteomes" id="UP000198403"/>
    </source>
</evidence>
<keyword evidence="2" id="KW-1003">Cell membrane</keyword>
<dbReference type="PANTHER" id="PTHR37937">
    <property type="entry name" value="CONJUGATIVE TRANSFER: DNA TRANSPORT"/>
    <property type="match status" value="1"/>
</dbReference>
<dbReference type="InterPro" id="IPR051539">
    <property type="entry name" value="T4SS-coupling_protein"/>
</dbReference>
<evidence type="ECO:0000256" key="7">
    <source>
        <dbReference type="SAM" id="Phobius"/>
    </source>
</evidence>
<dbReference type="OrthoDB" id="226701at2"/>
<evidence type="ECO:0000256" key="2">
    <source>
        <dbReference type="ARBA" id="ARBA00022475"/>
    </source>
</evidence>
<evidence type="ECO:0000256" key="3">
    <source>
        <dbReference type="ARBA" id="ARBA00022692"/>
    </source>
</evidence>
<dbReference type="RefSeq" id="WP_089338245.1">
    <property type="nucleotide sequence ID" value="NZ_FZNO01000026.1"/>
</dbReference>
<dbReference type="InterPro" id="IPR027417">
    <property type="entry name" value="P-loop_NTPase"/>
</dbReference>
<evidence type="ECO:0000259" key="8">
    <source>
        <dbReference type="Pfam" id="PF12696"/>
    </source>
</evidence>
<dbReference type="SUPFAM" id="SSF52540">
    <property type="entry name" value="P-loop containing nucleoside triphosphate hydrolases"/>
    <property type="match status" value="1"/>
</dbReference>
<organism evidence="9 10">
    <name type="scientific">Blastococcus mobilis</name>
    <dbReference type="NCBI Taxonomy" id="1938746"/>
    <lineage>
        <taxon>Bacteria</taxon>
        <taxon>Bacillati</taxon>
        <taxon>Actinomycetota</taxon>
        <taxon>Actinomycetes</taxon>
        <taxon>Geodermatophilales</taxon>
        <taxon>Geodermatophilaceae</taxon>
        <taxon>Blastococcus</taxon>
    </lineage>
</organism>
<evidence type="ECO:0000313" key="9">
    <source>
        <dbReference type="EMBL" id="SNR79634.1"/>
    </source>
</evidence>
<protein>
    <submittedName>
        <fullName evidence="9">Type IV secretion system protein VirD4</fullName>
    </submittedName>
</protein>
<dbReference type="Pfam" id="PF12696">
    <property type="entry name" value="TraG-D_C"/>
    <property type="match status" value="1"/>
</dbReference>
<dbReference type="CDD" id="cd01127">
    <property type="entry name" value="TrwB_TraG_TraD_VirD4"/>
    <property type="match status" value="1"/>
</dbReference>
<proteinExistence type="predicted"/>
<dbReference type="AlphaFoldDB" id="A0A238ZA83"/>